<evidence type="ECO:0000256" key="1">
    <source>
        <dbReference type="SAM" id="Phobius"/>
    </source>
</evidence>
<gene>
    <name evidence="3" type="ORF">ACFOJE_16815</name>
</gene>
<dbReference type="Proteomes" id="UP001595457">
    <property type="component" value="Unassembled WGS sequence"/>
</dbReference>
<keyword evidence="1" id="KW-0812">Transmembrane</keyword>
<evidence type="ECO:0000313" key="4">
    <source>
        <dbReference type="Proteomes" id="UP001595457"/>
    </source>
</evidence>
<organism evidence="3 4">
    <name type="scientific">Azotobacter bryophylli</name>
    <dbReference type="NCBI Taxonomy" id="1986537"/>
    <lineage>
        <taxon>Bacteria</taxon>
        <taxon>Pseudomonadati</taxon>
        <taxon>Pseudomonadota</taxon>
        <taxon>Gammaproteobacteria</taxon>
        <taxon>Pseudomonadales</taxon>
        <taxon>Pseudomonadaceae</taxon>
        <taxon>Azotobacter</taxon>
    </lineage>
</organism>
<sequence length="182" mass="18759">MNSSLFSLQPGKRARPRQAGYIDLSMIFVLICIAIGIGYALYNGGSLMNSSDVGNEQSNIGQLIANTRKLKGSAGYGSSGTNLVPQLATIKGLPNMSVSGSTLYNVWGGTVTVVSNGMTFVITENGLPQDACATLATKISRGQKVITAINGGSSTTGEVTSATATSGCSNDSTSNTLSWTVY</sequence>
<accession>A0ABV7AY87</accession>
<dbReference type="Gene3D" id="3.30.1690.10">
    <property type="entry name" value="TcpA-like pilin"/>
    <property type="match status" value="1"/>
</dbReference>
<name>A0ABV7AY87_9GAMM</name>
<dbReference type="InterPro" id="IPR014911">
    <property type="entry name" value="PilS_N"/>
</dbReference>
<feature type="transmembrane region" description="Helical" evidence="1">
    <location>
        <begin position="21"/>
        <end position="42"/>
    </location>
</feature>
<dbReference type="SUPFAM" id="SSF54523">
    <property type="entry name" value="Pili subunits"/>
    <property type="match status" value="1"/>
</dbReference>
<dbReference type="EMBL" id="JBHRSJ010000034">
    <property type="protein sequence ID" value="MFC2973866.1"/>
    <property type="molecule type" value="Genomic_DNA"/>
</dbReference>
<dbReference type="Pfam" id="PF08805">
    <property type="entry name" value="PilS"/>
    <property type="match status" value="1"/>
</dbReference>
<keyword evidence="1" id="KW-0472">Membrane</keyword>
<dbReference type="InterPro" id="IPR045584">
    <property type="entry name" value="Pilin-like"/>
</dbReference>
<protein>
    <submittedName>
        <fullName evidence="3">Type 4 pilus major pilin</fullName>
    </submittedName>
</protein>
<evidence type="ECO:0000259" key="2">
    <source>
        <dbReference type="Pfam" id="PF08805"/>
    </source>
</evidence>
<reference evidence="4" key="1">
    <citation type="journal article" date="2019" name="Int. J. Syst. Evol. Microbiol.">
        <title>The Global Catalogue of Microorganisms (GCM) 10K type strain sequencing project: providing services to taxonomists for standard genome sequencing and annotation.</title>
        <authorList>
            <consortium name="The Broad Institute Genomics Platform"/>
            <consortium name="The Broad Institute Genome Sequencing Center for Infectious Disease"/>
            <person name="Wu L."/>
            <person name="Ma J."/>
        </authorList>
    </citation>
    <scope>NUCLEOTIDE SEQUENCE [LARGE SCALE GENOMIC DNA]</scope>
    <source>
        <strain evidence="4">KCTC 62195</strain>
    </source>
</reference>
<evidence type="ECO:0000313" key="3">
    <source>
        <dbReference type="EMBL" id="MFC2973866.1"/>
    </source>
</evidence>
<dbReference type="RefSeq" id="WP_377816328.1">
    <property type="nucleotide sequence ID" value="NZ_JBHRSJ010000034.1"/>
</dbReference>
<feature type="domain" description="Type 4 secretion system PilS N-terminal" evidence="2">
    <location>
        <begin position="53"/>
        <end position="181"/>
    </location>
</feature>
<keyword evidence="1" id="KW-1133">Transmembrane helix</keyword>
<keyword evidence="4" id="KW-1185">Reference proteome</keyword>
<proteinExistence type="predicted"/>
<comment type="caution">
    <text evidence="3">The sequence shown here is derived from an EMBL/GenBank/DDBJ whole genome shotgun (WGS) entry which is preliminary data.</text>
</comment>